<proteinExistence type="predicted"/>
<comment type="caution">
    <text evidence="1">The sequence shown here is derived from an EMBL/GenBank/DDBJ whole genome shotgun (WGS) entry which is preliminary data.</text>
</comment>
<dbReference type="EMBL" id="JACVVK020000272">
    <property type="protein sequence ID" value="KAK7480866.1"/>
    <property type="molecule type" value="Genomic_DNA"/>
</dbReference>
<reference evidence="1 2" key="1">
    <citation type="journal article" date="2023" name="Sci. Data">
        <title>Genome assembly of the Korean intertidal mud-creeper Batillaria attramentaria.</title>
        <authorList>
            <person name="Patra A.K."/>
            <person name="Ho P.T."/>
            <person name="Jun S."/>
            <person name="Lee S.J."/>
            <person name="Kim Y."/>
            <person name="Won Y.J."/>
        </authorList>
    </citation>
    <scope>NUCLEOTIDE SEQUENCE [LARGE SCALE GENOMIC DNA]</scope>
    <source>
        <strain evidence="1">Wonlab-2016</strain>
    </source>
</reference>
<evidence type="ECO:0000313" key="2">
    <source>
        <dbReference type="Proteomes" id="UP001519460"/>
    </source>
</evidence>
<evidence type="ECO:0000313" key="1">
    <source>
        <dbReference type="EMBL" id="KAK7480866.1"/>
    </source>
</evidence>
<keyword evidence="2" id="KW-1185">Reference proteome</keyword>
<name>A0ABD0K1J1_9CAEN</name>
<gene>
    <name evidence="1" type="ORF">BaRGS_00027867</name>
</gene>
<protein>
    <submittedName>
        <fullName evidence="1">Uncharacterized protein</fullName>
    </submittedName>
</protein>
<sequence length="71" mass="8304">REHSTDASTADTINKHAANHRKVFQKILVENFLVCEKYGRDATVTLFPNDFRSQEIWSESRQKIFVFTDLC</sequence>
<dbReference type="AlphaFoldDB" id="A0ABD0K1J1"/>
<dbReference type="Proteomes" id="UP001519460">
    <property type="component" value="Unassembled WGS sequence"/>
</dbReference>
<feature type="non-terminal residue" evidence="1">
    <location>
        <position position="1"/>
    </location>
</feature>
<accession>A0ABD0K1J1</accession>
<organism evidence="1 2">
    <name type="scientific">Batillaria attramentaria</name>
    <dbReference type="NCBI Taxonomy" id="370345"/>
    <lineage>
        <taxon>Eukaryota</taxon>
        <taxon>Metazoa</taxon>
        <taxon>Spiralia</taxon>
        <taxon>Lophotrochozoa</taxon>
        <taxon>Mollusca</taxon>
        <taxon>Gastropoda</taxon>
        <taxon>Caenogastropoda</taxon>
        <taxon>Sorbeoconcha</taxon>
        <taxon>Cerithioidea</taxon>
        <taxon>Batillariidae</taxon>
        <taxon>Batillaria</taxon>
    </lineage>
</organism>